<accession>A0A8S3YKT6</accession>
<feature type="region of interest" description="Disordered" evidence="1">
    <location>
        <begin position="1"/>
        <end position="61"/>
    </location>
</feature>
<gene>
    <name evidence="2" type="ORF">CUNI_LOCUS3261</name>
</gene>
<evidence type="ECO:0000256" key="1">
    <source>
        <dbReference type="SAM" id="MobiDB-lite"/>
    </source>
</evidence>
<feature type="compositionally biased region" description="Basic and acidic residues" evidence="1">
    <location>
        <begin position="1"/>
        <end position="13"/>
    </location>
</feature>
<evidence type="ECO:0000313" key="2">
    <source>
        <dbReference type="EMBL" id="CAG5117703.1"/>
    </source>
</evidence>
<keyword evidence="3" id="KW-1185">Reference proteome</keyword>
<evidence type="ECO:0000313" key="3">
    <source>
        <dbReference type="Proteomes" id="UP000678393"/>
    </source>
</evidence>
<name>A0A8S3YKT6_9EUPU</name>
<dbReference type="Proteomes" id="UP000678393">
    <property type="component" value="Unassembled WGS sequence"/>
</dbReference>
<dbReference type="EMBL" id="CAJHNH020000440">
    <property type="protein sequence ID" value="CAG5117703.1"/>
    <property type="molecule type" value="Genomic_DNA"/>
</dbReference>
<feature type="non-terminal residue" evidence="2">
    <location>
        <position position="61"/>
    </location>
</feature>
<feature type="compositionally biased region" description="Basic residues" evidence="1">
    <location>
        <begin position="51"/>
        <end position="61"/>
    </location>
</feature>
<dbReference type="AlphaFoldDB" id="A0A8S3YKT6"/>
<sequence length="61" mass="6647">TDEDNSITHDKGDNSQASGPANSIPVAASPALDKLSSTTFDLQRARGRDRIKQKKFGQKFE</sequence>
<protein>
    <submittedName>
        <fullName evidence="2">Uncharacterized protein</fullName>
    </submittedName>
</protein>
<organism evidence="2 3">
    <name type="scientific">Candidula unifasciata</name>
    <dbReference type="NCBI Taxonomy" id="100452"/>
    <lineage>
        <taxon>Eukaryota</taxon>
        <taxon>Metazoa</taxon>
        <taxon>Spiralia</taxon>
        <taxon>Lophotrochozoa</taxon>
        <taxon>Mollusca</taxon>
        <taxon>Gastropoda</taxon>
        <taxon>Heterobranchia</taxon>
        <taxon>Euthyneura</taxon>
        <taxon>Panpulmonata</taxon>
        <taxon>Eupulmonata</taxon>
        <taxon>Stylommatophora</taxon>
        <taxon>Helicina</taxon>
        <taxon>Helicoidea</taxon>
        <taxon>Geomitridae</taxon>
        <taxon>Candidula</taxon>
    </lineage>
</organism>
<comment type="caution">
    <text evidence="2">The sequence shown here is derived from an EMBL/GenBank/DDBJ whole genome shotgun (WGS) entry which is preliminary data.</text>
</comment>
<reference evidence="2" key="1">
    <citation type="submission" date="2021-04" db="EMBL/GenBank/DDBJ databases">
        <authorList>
            <consortium name="Molecular Ecology Group"/>
        </authorList>
    </citation>
    <scope>NUCLEOTIDE SEQUENCE</scope>
</reference>
<proteinExistence type="predicted"/>
<feature type="non-terminal residue" evidence="2">
    <location>
        <position position="1"/>
    </location>
</feature>